<gene>
    <name evidence="3" type="ORF">H257_12699</name>
</gene>
<feature type="chain" id="PRO_5004840732" evidence="2">
    <location>
        <begin position="22"/>
        <end position="174"/>
    </location>
</feature>
<evidence type="ECO:0000313" key="3">
    <source>
        <dbReference type="EMBL" id="ETV72228.1"/>
    </source>
</evidence>
<dbReference type="GeneID" id="20814695"/>
<feature type="compositionally biased region" description="Pro residues" evidence="1">
    <location>
        <begin position="157"/>
        <end position="174"/>
    </location>
</feature>
<dbReference type="EMBL" id="KI913155">
    <property type="protein sequence ID" value="ETV72228.1"/>
    <property type="molecule type" value="Genomic_DNA"/>
</dbReference>
<dbReference type="RefSeq" id="XP_009838296.1">
    <property type="nucleotide sequence ID" value="XM_009839994.1"/>
</dbReference>
<organism evidence="3">
    <name type="scientific">Aphanomyces astaci</name>
    <name type="common">Crayfish plague agent</name>
    <dbReference type="NCBI Taxonomy" id="112090"/>
    <lineage>
        <taxon>Eukaryota</taxon>
        <taxon>Sar</taxon>
        <taxon>Stramenopiles</taxon>
        <taxon>Oomycota</taxon>
        <taxon>Saprolegniomycetes</taxon>
        <taxon>Saprolegniales</taxon>
        <taxon>Verrucalvaceae</taxon>
        <taxon>Aphanomyces</taxon>
    </lineage>
</organism>
<sequence>MHSRFTLIVSLLAIATTVATADTNCTSWMLSKQLSVPPCPRPARLLLKNSSVLCLPPCIAAITAVAASQSSIQDGKALMTSPNGQTSAERGELPLLTEVNNNIRFKRRYHDAAPMGHDRCIRARRAHLAAKTLQWHSRRISSLPSALSPRVGYADPPLRPPRLPPDPGIPPPAA</sequence>
<evidence type="ECO:0000256" key="1">
    <source>
        <dbReference type="SAM" id="MobiDB-lite"/>
    </source>
</evidence>
<name>W4FZX8_APHAT</name>
<feature type="region of interest" description="Disordered" evidence="1">
    <location>
        <begin position="146"/>
        <end position="174"/>
    </location>
</feature>
<reference evidence="3" key="1">
    <citation type="submission" date="2013-12" db="EMBL/GenBank/DDBJ databases">
        <title>The Genome Sequence of Aphanomyces astaci APO3.</title>
        <authorList>
            <consortium name="The Broad Institute Genomics Platform"/>
            <person name="Russ C."/>
            <person name="Tyler B."/>
            <person name="van West P."/>
            <person name="Dieguez-Uribeondo J."/>
            <person name="Young S.K."/>
            <person name="Zeng Q."/>
            <person name="Gargeya S."/>
            <person name="Fitzgerald M."/>
            <person name="Abouelleil A."/>
            <person name="Alvarado L."/>
            <person name="Chapman S.B."/>
            <person name="Gainer-Dewar J."/>
            <person name="Goldberg J."/>
            <person name="Griggs A."/>
            <person name="Gujja S."/>
            <person name="Hansen M."/>
            <person name="Howarth C."/>
            <person name="Imamovic A."/>
            <person name="Ireland A."/>
            <person name="Larimer J."/>
            <person name="McCowan C."/>
            <person name="Murphy C."/>
            <person name="Pearson M."/>
            <person name="Poon T.W."/>
            <person name="Priest M."/>
            <person name="Roberts A."/>
            <person name="Saif S."/>
            <person name="Shea T."/>
            <person name="Sykes S."/>
            <person name="Wortman J."/>
            <person name="Nusbaum C."/>
            <person name="Birren B."/>
        </authorList>
    </citation>
    <scope>NUCLEOTIDE SEQUENCE [LARGE SCALE GENOMIC DNA]</scope>
    <source>
        <strain evidence="3">APO3</strain>
    </source>
</reference>
<protein>
    <submittedName>
        <fullName evidence="3">Uncharacterized protein</fullName>
    </submittedName>
</protein>
<proteinExistence type="predicted"/>
<dbReference type="VEuPathDB" id="FungiDB:H257_12699"/>
<feature type="signal peptide" evidence="2">
    <location>
        <begin position="1"/>
        <end position="21"/>
    </location>
</feature>
<dbReference type="AlphaFoldDB" id="W4FZX8"/>
<accession>W4FZX8</accession>
<evidence type="ECO:0000256" key="2">
    <source>
        <dbReference type="SAM" id="SignalP"/>
    </source>
</evidence>
<keyword evidence="2" id="KW-0732">Signal</keyword>